<keyword evidence="13 17" id="KW-0479">Metal-binding</keyword>
<keyword evidence="8 17" id="KW-0813">Transport</keyword>
<dbReference type="InterPro" id="IPR008279">
    <property type="entry name" value="PEP-util_enz_mobile_dom"/>
</dbReference>
<dbReference type="InterPro" id="IPR024692">
    <property type="entry name" value="PTS_EI"/>
</dbReference>
<comment type="subcellular location">
    <subcellularLocation>
        <location evidence="4 17">Cytoplasm</location>
    </subcellularLocation>
</comment>
<feature type="domain" description="PEP-utilising enzyme C-terminal" evidence="20">
    <location>
        <begin position="258"/>
        <end position="549"/>
    </location>
</feature>
<dbReference type="PANTHER" id="PTHR46244">
    <property type="entry name" value="PHOSPHOENOLPYRUVATE-PROTEIN PHOSPHOTRANSFERASE"/>
    <property type="match status" value="1"/>
</dbReference>
<comment type="catalytic activity">
    <reaction evidence="1 17">
        <text>L-histidyl-[protein] + phosphoenolpyruvate = N(pros)-phospho-L-histidyl-[protein] + pyruvate</text>
        <dbReference type="Rhea" id="RHEA:23880"/>
        <dbReference type="Rhea" id="RHEA-COMP:9745"/>
        <dbReference type="Rhea" id="RHEA-COMP:9746"/>
        <dbReference type="ChEBI" id="CHEBI:15361"/>
        <dbReference type="ChEBI" id="CHEBI:29979"/>
        <dbReference type="ChEBI" id="CHEBI:58702"/>
        <dbReference type="ChEBI" id="CHEBI:64837"/>
        <dbReference type="EC" id="2.7.3.9"/>
    </reaction>
</comment>
<keyword evidence="12 17" id="KW-0598">Phosphotransferase system</keyword>
<dbReference type="InterPro" id="IPR006318">
    <property type="entry name" value="PTS_EI-like"/>
</dbReference>
<dbReference type="Pfam" id="PF02896">
    <property type="entry name" value="PEP-utilizers_C"/>
    <property type="match status" value="1"/>
</dbReference>
<evidence type="ECO:0000256" key="3">
    <source>
        <dbReference type="ARBA" id="ARBA00002728"/>
    </source>
</evidence>
<keyword evidence="23" id="KW-1185">Reference proteome</keyword>
<dbReference type="EC" id="2.7.3.9" evidence="6 17"/>
<dbReference type="PRINTS" id="PR01736">
    <property type="entry name" value="PHPHTRNFRASE"/>
</dbReference>
<dbReference type="Gene3D" id="3.50.30.10">
    <property type="entry name" value="Phosphohistidine domain"/>
    <property type="match status" value="1"/>
</dbReference>
<dbReference type="Pfam" id="PF05524">
    <property type="entry name" value="PEP-utilisers_N"/>
    <property type="match status" value="1"/>
</dbReference>
<protein>
    <recommendedName>
        <fullName evidence="7 17">Phosphoenolpyruvate-protein phosphotransferase</fullName>
        <ecNumber evidence="6 17">2.7.3.9</ecNumber>
    </recommendedName>
    <alternativeName>
        <fullName evidence="16 17">Phosphotransferase system, enzyme I</fullName>
    </alternativeName>
</protein>
<evidence type="ECO:0000256" key="4">
    <source>
        <dbReference type="ARBA" id="ARBA00004496"/>
    </source>
</evidence>
<dbReference type="Pfam" id="PF00391">
    <property type="entry name" value="PEP-utilizers"/>
    <property type="match status" value="1"/>
</dbReference>
<evidence type="ECO:0000256" key="8">
    <source>
        <dbReference type="ARBA" id="ARBA00022448"/>
    </source>
</evidence>
<evidence type="ECO:0000256" key="1">
    <source>
        <dbReference type="ARBA" id="ARBA00000683"/>
    </source>
</evidence>
<evidence type="ECO:0000256" key="15">
    <source>
        <dbReference type="ARBA" id="ARBA00022842"/>
    </source>
</evidence>
<feature type="coiled-coil region" evidence="18">
    <location>
        <begin position="38"/>
        <end position="65"/>
    </location>
</feature>
<dbReference type="NCBIfam" id="TIGR01417">
    <property type="entry name" value="PTS_I_fam"/>
    <property type="match status" value="1"/>
</dbReference>
<keyword evidence="14 17" id="KW-0418">Kinase</keyword>
<evidence type="ECO:0000259" key="19">
    <source>
        <dbReference type="Pfam" id="PF00391"/>
    </source>
</evidence>
<dbReference type="Gene3D" id="1.10.274.10">
    <property type="entry name" value="PtsI, HPr-binding domain"/>
    <property type="match status" value="1"/>
</dbReference>
<evidence type="ECO:0000256" key="11">
    <source>
        <dbReference type="ARBA" id="ARBA00022679"/>
    </source>
</evidence>
<evidence type="ECO:0000256" key="16">
    <source>
        <dbReference type="ARBA" id="ARBA00033235"/>
    </source>
</evidence>
<evidence type="ECO:0000256" key="18">
    <source>
        <dbReference type="SAM" id="Coils"/>
    </source>
</evidence>
<evidence type="ECO:0000256" key="6">
    <source>
        <dbReference type="ARBA" id="ARBA00012232"/>
    </source>
</evidence>
<evidence type="ECO:0000256" key="2">
    <source>
        <dbReference type="ARBA" id="ARBA00001946"/>
    </source>
</evidence>
<accession>A0ABW4Y7E9</accession>
<dbReference type="PROSITE" id="PS00742">
    <property type="entry name" value="PEP_ENZYMES_2"/>
    <property type="match status" value="1"/>
</dbReference>
<keyword evidence="18" id="KW-0175">Coiled coil</keyword>
<evidence type="ECO:0000256" key="13">
    <source>
        <dbReference type="ARBA" id="ARBA00022723"/>
    </source>
</evidence>
<dbReference type="PIRSF" id="PIRSF000732">
    <property type="entry name" value="PTS_enzyme_I"/>
    <property type="match status" value="1"/>
</dbReference>
<reference evidence="23" key="1">
    <citation type="journal article" date="2019" name="Int. J. Syst. Evol. Microbiol.">
        <title>The Global Catalogue of Microorganisms (GCM) 10K type strain sequencing project: providing services to taxonomists for standard genome sequencing and annotation.</title>
        <authorList>
            <consortium name="The Broad Institute Genomics Platform"/>
            <consortium name="The Broad Institute Genome Sequencing Center for Infectious Disease"/>
            <person name="Wu L."/>
            <person name="Ma J."/>
        </authorList>
    </citation>
    <scope>NUCLEOTIDE SEQUENCE [LARGE SCALE GENOMIC DNA]</scope>
    <source>
        <strain evidence="23">KACC 12597</strain>
    </source>
</reference>
<dbReference type="RefSeq" id="WP_386024994.1">
    <property type="nucleotide sequence ID" value="NZ_JBHUHX010000015.1"/>
</dbReference>
<gene>
    <name evidence="22" type="primary">ptsP</name>
    <name evidence="22" type="ORF">ACFSJC_06680</name>
</gene>
<evidence type="ECO:0000256" key="12">
    <source>
        <dbReference type="ARBA" id="ARBA00022683"/>
    </source>
</evidence>
<dbReference type="InterPro" id="IPR018274">
    <property type="entry name" value="PEP_util_AS"/>
</dbReference>
<dbReference type="InterPro" id="IPR000121">
    <property type="entry name" value="PEP_util_C"/>
</dbReference>
<dbReference type="InterPro" id="IPR008731">
    <property type="entry name" value="PTS_EIN"/>
</dbReference>
<comment type="cofactor">
    <cofactor evidence="2 17">
        <name>Mg(2+)</name>
        <dbReference type="ChEBI" id="CHEBI:18420"/>
    </cofactor>
</comment>
<feature type="domain" description="Phosphotransferase system enzyme I N-terminal" evidence="21">
    <location>
        <begin position="9"/>
        <end position="131"/>
    </location>
</feature>
<feature type="domain" description="PEP-utilising enzyme mobile" evidence="19">
    <location>
        <begin position="162"/>
        <end position="232"/>
    </location>
</feature>
<dbReference type="EMBL" id="JBHUHX010000015">
    <property type="protein sequence ID" value="MFD2111520.1"/>
    <property type="molecule type" value="Genomic_DNA"/>
</dbReference>
<dbReference type="GO" id="GO:0008965">
    <property type="term" value="F:phosphoenolpyruvate-protein phosphotransferase activity"/>
    <property type="evidence" value="ECO:0007669"/>
    <property type="project" value="UniProtKB-EC"/>
</dbReference>
<evidence type="ECO:0000256" key="17">
    <source>
        <dbReference type="PIRNR" id="PIRNR000732"/>
    </source>
</evidence>
<dbReference type="InterPro" id="IPR023151">
    <property type="entry name" value="PEP_util_CS"/>
</dbReference>
<evidence type="ECO:0000256" key="7">
    <source>
        <dbReference type="ARBA" id="ARBA00016544"/>
    </source>
</evidence>
<keyword evidence="11 17" id="KW-0808">Transferase</keyword>
<evidence type="ECO:0000313" key="23">
    <source>
        <dbReference type="Proteomes" id="UP001597337"/>
    </source>
</evidence>
<name>A0ABW4Y7E9_9GAMM</name>
<dbReference type="SUPFAM" id="SSF47831">
    <property type="entry name" value="Enzyme I of the PEP:sugar phosphotransferase system HPr-binding (sub)domain"/>
    <property type="match status" value="1"/>
</dbReference>
<dbReference type="SUPFAM" id="SSF51621">
    <property type="entry name" value="Phosphoenolpyruvate/pyruvate domain"/>
    <property type="match status" value="1"/>
</dbReference>
<dbReference type="Proteomes" id="UP001597337">
    <property type="component" value="Unassembled WGS sequence"/>
</dbReference>
<evidence type="ECO:0000256" key="10">
    <source>
        <dbReference type="ARBA" id="ARBA00022597"/>
    </source>
</evidence>
<dbReference type="PANTHER" id="PTHR46244:SF3">
    <property type="entry name" value="PHOSPHOENOLPYRUVATE-PROTEIN PHOSPHOTRANSFERASE"/>
    <property type="match status" value="1"/>
</dbReference>
<dbReference type="InterPro" id="IPR036637">
    <property type="entry name" value="Phosphohistidine_dom_sf"/>
</dbReference>
<dbReference type="SUPFAM" id="SSF52009">
    <property type="entry name" value="Phosphohistidine domain"/>
    <property type="match status" value="1"/>
</dbReference>
<evidence type="ECO:0000256" key="9">
    <source>
        <dbReference type="ARBA" id="ARBA00022490"/>
    </source>
</evidence>
<comment type="function">
    <text evidence="3 17">General (non sugar-specific) component of the phosphoenolpyruvate-dependent sugar phosphotransferase system (sugar PTS). This major carbohydrate active-transport system catalyzes the phosphorylation of incoming sugar substrates concomitantly with their translocation across the cell membrane. Enzyme I transfers the phosphoryl group from phosphoenolpyruvate (PEP) to the phosphoryl carrier protein (HPr).</text>
</comment>
<keyword evidence="10 17" id="KW-0762">Sugar transport</keyword>
<dbReference type="InterPro" id="IPR015813">
    <property type="entry name" value="Pyrv/PenolPyrv_kinase-like_dom"/>
</dbReference>
<dbReference type="InterPro" id="IPR040442">
    <property type="entry name" value="Pyrv_kinase-like_dom_sf"/>
</dbReference>
<evidence type="ECO:0000313" key="22">
    <source>
        <dbReference type="EMBL" id="MFD2111520.1"/>
    </source>
</evidence>
<sequence>MTIAFQGIGIASACSVALGPAFIDDRDQHAAAHRAIAADQVDAELARFDQALESARKALRMVRNQISTDSRIHAAEFLDVHLLMLDDPAMASAIQHIVQSQLCCAEWALQIHCERLMQVFDEMDDAYLRARGGDVQHLVRQIQGFLREDASPPVLADQDLIGHIVVARDLTPADAILLHQRGAVAFVTEYGGPTSHTAILARSLGIPAVVGIHEATRYLQPNEFLIVDGETGTLLASADDNTLQHFRQRLRAIEQRQRQLRDLVDLPSRTRDGVSIKIMANLELSEDVQVARAAGADGVGLYRTEFLYMNRDDLPNEEEHLTNYIEILEGLDGIPITIRTLDLGMDKRTGAMADPSGGATNPALGLRAIRLCLKEIELFRPQLRAILRASALGSVRLMLPLVTNLHEVETVLDLIGEIKRELDADGLDYDPQMQIGAMIEVPGAALAARPIARRLDFLSIGTNDLIQYTLAIDRLDDAVNYLFDPTHPAILRLIRIIIEAGAAEGVSVSMCGEMASDPRFTRLLLGMGLREFSMQPGAILNIKETVLNADTQDLSARAEFLFAHLDDADPSLLLDALNAD</sequence>
<comment type="similarity">
    <text evidence="5 17">Belongs to the PEP-utilizing enzyme family.</text>
</comment>
<dbReference type="PROSITE" id="PS00370">
    <property type="entry name" value="PEP_ENZYMES_PHOS_SITE"/>
    <property type="match status" value="1"/>
</dbReference>
<dbReference type="InterPro" id="IPR050499">
    <property type="entry name" value="PEP-utilizing_PTS_enzyme"/>
</dbReference>
<evidence type="ECO:0000259" key="21">
    <source>
        <dbReference type="Pfam" id="PF05524"/>
    </source>
</evidence>
<evidence type="ECO:0000259" key="20">
    <source>
        <dbReference type="Pfam" id="PF02896"/>
    </source>
</evidence>
<proteinExistence type="inferred from homology"/>
<evidence type="ECO:0000256" key="14">
    <source>
        <dbReference type="ARBA" id="ARBA00022777"/>
    </source>
</evidence>
<comment type="caution">
    <text evidence="22">The sequence shown here is derived from an EMBL/GenBank/DDBJ whole genome shotgun (WGS) entry which is preliminary data.</text>
</comment>
<dbReference type="Gene3D" id="3.20.20.60">
    <property type="entry name" value="Phosphoenolpyruvate-binding domains"/>
    <property type="match status" value="1"/>
</dbReference>
<dbReference type="InterPro" id="IPR036618">
    <property type="entry name" value="PtsI_HPr-bd_sf"/>
</dbReference>
<evidence type="ECO:0000256" key="5">
    <source>
        <dbReference type="ARBA" id="ARBA00007837"/>
    </source>
</evidence>
<keyword evidence="9 17" id="KW-0963">Cytoplasm</keyword>
<keyword evidence="15 17" id="KW-0460">Magnesium</keyword>
<organism evidence="22 23">
    <name type="scientific">Thiorhodococcus fuscus</name>
    <dbReference type="NCBI Taxonomy" id="527200"/>
    <lineage>
        <taxon>Bacteria</taxon>
        <taxon>Pseudomonadati</taxon>
        <taxon>Pseudomonadota</taxon>
        <taxon>Gammaproteobacteria</taxon>
        <taxon>Chromatiales</taxon>
        <taxon>Chromatiaceae</taxon>
        <taxon>Thiorhodococcus</taxon>
    </lineage>
</organism>